<evidence type="ECO:0000256" key="3">
    <source>
        <dbReference type="ARBA" id="ARBA00022525"/>
    </source>
</evidence>
<dbReference type="InterPro" id="IPR001747">
    <property type="entry name" value="Vitellogenin_N"/>
</dbReference>
<dbReference type="GO" id="GO:0030301">
    <property type="term" value="P:cholesterol transport"/>
    <property type="evidence" value="ECO:0007669"/>
    <property type="project" value="TreeGrafter"/>
</dbReference>
<dbReference type="Gene3D" id="1.25.10.20">
    <property type="entry name" value="Vitellinogen, superhelical"/>
    <property type="match status" value="1"/>
</dbReference>
<dbReference type="GO" id="GO:0042632">
    <property type="term" value="P:cholesterol homeostasis"/>
    <property type="evidence" value="ECO:0007669"/>
    <property type="project" value="TreeGrafter"/>
</dbReference>
<evidence type="ECO:0000256" key="7">
    <source>
        <dbReference type="PROSITE-ProRule" id="PRU00557"/>
    </source>
</evidence>
<dbReference type="FunFam" id="2.30.230.10:FF:000003">
    <property type="entry name" value="Apolipoprotein B"/>
    <property type="match status" value="1"/>
</dbReference>
<keyword evidence="4" id="KW-0732">Signal</keyword>
<keyword evidence="10" id="KW-1185">Reference proteome</keyword>
<dbReference type="SUPFAM" id="SSF48431">
    <property type="entry name" value="Lipovitellin-phosvitin complex, superhelical domain"/>
    <property type="match status" value="1"/>
</dbReference>
<organism evidence="9 10">
    <name type="scientific">Astatotilapia calliptera</name>
    <name type="common">Eastern happy</name>
    <name type="synonym">Chromis callipterus</name>
    <dbReference type="NCBI Taxonomy" id="8154"/>
    <lineage>
        <taxon>Eukaryota</taxon>
        <taxon>Metazoa</taxon>
        <taxon>Chordata</taxon>
        <taxon>Craniata</taxon>
        <taxon>Vertebrata</taxon>
        <taxon>Euteleostomi</taxon>
        <taxon>Actinopterygii</taxon>
        <taxon>Neopterygii</taxon>
        <taxon>Teleostei</taxon>
        <taxon>Neoteleostei</taxon>
        <taxon>Acanthomorphata</taxon>
        <taxon>Ovalentaria</taxon>
        <taxon>Cichlomorphae</taxon>
        <taxon>Cichliformes</taxon>
        <taxon>Cichlidae</taxon>
        <taxon>African cichlids</taxon>
        <taxon>Pseudocrenilabrinae</taxon>
        <taxon>Haplochromini</taxon>
        <taxon>Astatotilapia</taxon>
    </lineage>
</organism>
<comment type="subcellular location">
    <subcellularLocation>
        <location evidence="1">Secreted</location>
    </subcellularLocation>
</comment>
<dbReference type="SMART" id="SM00638">
    <property type="entry name" value="LPD_N"/>
    <property type="match status" value="1"/>
</dbReference>
<feature type="domain" description="Vitellogenin" evidence="8">
    <location>
        <begin position="33"/>
        <end position="672"/>
    </location>
</feature>
<reference evidence="9" key="2">
    <citation type="submission" date="2025-08" db="UniProtKB">
        <authorList>
            <consortium name="Ensembl"/>
        </authorList>
    </citation>
    <scope>IDENTIFICATION</scope>
</reference>
<keyword evidence="6" id="KW-0325">Glycoprotein</keyword>
<dbReference type="InterPro" id="IPR015816">
    <property type="entry name" value="Vitellinogen_b-sht_N"/>
</dbReference>
<dbReference type="GO" id="GO:0034362">
    <property type="term" value="C:low-density lipoprotein particle"/>
    <property type="evidence" value="ECO:0007669"/>
    <property type="project" value="TreeGrafter"/>
</dbReference>
<keyword evidence="2" id="KW-0813">Transport</keyword>
<dbReference type="SMART" id="SM01169">
    <property type="entry name" value="DUF1943"/>
    <property type="match status" value="1"/>
</dbReference>
<evidence type="ECO:0000259" key="8">
    <source>
        <dbReference type="PROSITE" id="PS51211"/>
    </source>
</evidence>
<dbReference type="Pfam" id="PF09172">
    <property type="entry name" value="Vit_open_b-sht"/>
    <property type="match status" value="1"/>
</dbReference>
<dbReference type="GO" id="GO:0034361">
    <property type="term" value="C:very-low-density lipoprotein particle"/>
    <property type="evidence" value="ECO:0007669"/>
    <property type="project" value="TreeGrafter"/>
</dbReference>
<protein>
    <recommendedName>
        <fullName evidence="8">Vitellogenin domain-containing protein</fullName>
    </recommendedName>
</protein>
<dbReference type="InterPro" id="IPR015817">
    <property type="entry name" value="Vitellinogen_open_b-sht_sub1"/>
</dbReference>
<keyword evidence="5" id="KW-0445">Lipid transport</keyword>
<dbReference type="Pfam" id="PF06448">
    <property type="entry name" value="DUF1081"/>
    <property type="match status" value="1"/>
</dbReference>
<proteinExistence type="predicted"/>
<evidence type="ECO:0000256" key="1">
    <source>
        <dbReference type="ARBA" id="ARBA00004613"/>
    </source>
</evidence>
<evidence type="ECO:0000256" key="5">
    <source>
        <dbReference type="ARBA" id="ARBA00023055"/>
    </source>
</evidence>
<dbReference type="Ensembl" id="ENSACLT00000033615.2">
    <property type="protein sequence ID" value="ENSACLP00000032842.2"/>
    <property type="gene ID" value="ENSACLG00000022268.2"/>
</dbReference>
<dbReference type="GO" id="GO:0120020">
    <property type="term" value="F:cholesterol transfer activity"/>
    <property type="evidence" value="ECO:0007669"/>
    <property type="project" value="TreeGrafter"/>
</dbReference>
<dbReference type="InterPro" id="IPR015255">
    <property type="entry name" value="Vitellinogen_open_b-sht"/>
</dbReference>
<dbReference type="Gene3D" id="2.20.50.20">
    <property type="entry name" value="Lipovitellin. Chain A, domain 3"/>
    <property type="match status" value="1"/>
</dbReference>
<dbReference type="Gene3D" id="2.30.230.10">
    <property type="entry name" value="Lipovitellin, beta-sheet shell regions, chain A"/>
    <property type="match status" value="1"/>
</dbReference>
<dbReference type="GO" id="GO:0034359">
    <property type="term" value="C:mature chylomicron"/>
    <property type="evidence" value="ECO:0007669"/>
    <property type="project" value="TreeGrafter"/>
</dbReference>
<evidence type="ECO:0000256" key="4">
    <source>
        <dbReference type="ARBA" id="ARBA00022729"/>
    </source>
</evidence>
<dbReference type="Pfam" id="PF01347">
    <property type="entry name" value="Vitellogenin_N"/>
    <property type="match status" value="1"/>
</dbReference>
<evidence type="ECO:0000256" key="2">
    <source>
        <dbReference type="ARBA" id="ARBA00022448"/>
    </source>
</evidence>
<dbReference type="GO" id="GO:0050750">
    <property type="term" value="F:low-density lipoprotein particle receptor binding"/>
    <property type="evidence" value="ECO:0007669"/>
    <property type="project" value="TreeGrafter"/>
</dbReference>
<evidence type="ECO:0000313" key="9">
    <source>
        <dbReference type="Ensembl" id="ENSACLP00000032842.2"/>
    </source>
</evidence>
<dbReference type="GO" id="GO:0006642">
    <property type="term" value="P:triglyceride mobilization"/>
    <property type="evidence" value="ECO:0007669"/>
    <property type="project" value="TreeGrafter"/>
</dbReference>
<dbReference type="InterPro" id="IPR052418">
    <property type="entry name" value="Apolipoprotein_B"/>
</dbReference>
<dbReference type="Bgee" id="ENSACLG00000022268">
    <property type="expression patterns" value="Expressed in liver"/>
</dbReference>
<dbReference type="Gene3D" id="2.20.80.10">
    <property type="entry name" value="Lipovitellin-phosvitin complex, chain A, domain 4"/>
    <property type="match status" value="1"/>
</dbReference>
<dbReference type="GeneTree" id="ENSGT00590000083139"/>
<keyword evidence="3" id="KW-0964">Secreted</keyword>
<comment type="caution">
    <text evidence="7">Lacks conserved residue(s) required for the propagation of feature annotation.</text>
</comment>
<evidence type="ECO:0000313" key="10">
    <source>
        <dbReference type="Proteomes" id="UP000265100"/>
    </source>
</evidence>
<dbReference type="PANTHER" id="PTHR13769:SF5">
    <property type="entry name" value="APOLIPOPROTEIN B-100-RELATED"/>
    <property type="match status" value="1"/>
</dbReference>
<dbReference type="GO" id="GO:0042953">
    <property type="term" value="P:lipoprotein transport"/>
    <property type="evidence" value="ECO:0007669"/>
    <property type="project" value="TreeGrafter"/>
</dbReference>
<dbReference type="PANTHER" id="PTHR13769">
    <property type="entry name" value="APOLIPOPROTEIN B"/>
    <property type="match status" value="1"/>
</dbReference>
<dbReference type="InterPro" id="IPR011030">
    <property type="entry name" value="Lipovitellin_superhlx_dom"/>
</dbReference>
<sequence length="3688" mass="411848">KMNILECRIQMINLCFPVAQDRDQPTCLLAQRYKSLHKYEYQYEAESLNAINGASHLKNGHKASCKVEIEVPQTCSFIVRTTGCRLSEVVDTDTQGNPVFANSPSSDAFAAEMEKYPLRVVIEGLYDVKLYPEDGETTTVLNFKRGIISALAVPVLEEDKNKNMPTIHGNCKTHYTVNAREDIATDVSLNRDLSRCDKFVPMRDHTSPLALITGMHYPLAQLIRSSQTCNYRFDNEKKHMTFGSCTENHILIPFSYKREYGVANVGKQELTVVKVSPHNDRIFAHGVIVKDLHMEAVEDKSFVQDKDAVLNLLRELDTLSENEGEKRAPLFHKLVSTVRGMKTETLSAALPEALAVSRVLTYQVLAQCGTPECSSAIMKILRTFDTNALEVDATVFALGLVSNPSALLIHDMLEMAKYKPSKPVMYALSNVVKRFYKSEGRQIPEIHSVAEFMASQLGDCSGDKDKTFMTLRVIGNMAPAVVPASPALRTAVINCVNKPTASLAVQQAAIQVYRLTPLPEEGREEFMQVLLDSTSPMQKRIAAYLVLMKNPQLSELARVQNALPNIQDQQVKSFVISHITNILSSSGSETQALKHKLQDAIQGNEIGPIMDPTKFSRNYKFGSLEGNMIFEGTSYLPKEVMLEMTLKAFGYDIDMVEIGMEGTGFEPTVEALFGENGFFPDTAMQTMYFVSDNMPQRIREVMQNVIPAFKADRINRQNLMKEIGQNLNKLVRELKTMQSPEAMVYLRLLGNELGYLKTNEMEEIAYSAATMVNNMLKMFPTDLIRALMVNSDNTIFAHYIFMDNEFFLPTVTGVPLRIALSGTFTPGIKGGLRIARDMSEVTFMPSAGIEFATQIGSHIPEYVNSGLEMHTNIFHESGLNAKITFGRDNIKLTIPAPTSPTKLIKITNNLVAVTGSEVKTIPPMVRDKVDVSECSPAFVGMKYCTALQYIDASSQETVPYFPLTGDSKYVVELHPTGEVSEYTATIAYELLSEGDNDRQKVDSLKFILKADGAEPTEATAVMKYNRRRHVISADIQIPDYDVEAGVRLGVVDGNTKGRGTHAIFLNFLNKNVLQLSLVGRANLKAMKEGMLQVQLVVPSISADATVTATMKRDEEVELELESEIKVMDANSQQKINIKYDATKIEVEVKSDVNAKTTMLPKGDLIKNYGNDLLDMQVAQTDMKVRHIFKKFVEAANNYMEKYGADFPYIQNFRLPEMPEISLPETLFLNTEATAIYYINNNRFTIAIPVPLGGKSTEELNFPPALTTPGLSLQQYGLEIPSMEISIPEFVVPESIMLSIPLFGRAEVSTVMKSNLYDTEASVAFGVDQDESQSYSAKFVIKGTSPIDILSIKLEGSGKVATTDSIKAQFESSLAHKFVEARISIVEDAIISDAINLKTNTKIEARSPLGFSVVTEHTGMAGINHEEMSVDNKFQVAFEAGPIYGKTLSIQSLTIFPFRPEVKFDSNFQVDSTLVKALNVITGTYINGEVSVASKTSAFDVITHNAELSIRDSRVKLICAANALALGMKMQNQIEASAGAGEVILRMETNTDYSENHVYSLLTASLDVNGLAINSDANVKLLENEATHKVILRMNKDGFTTKGTTTLHSPLSMENTFDAEVDATRATLAITNRAAMYEIKVDNTNNFTLTLSGLNFNSKAEASARDYASYTHDITFDLNPHSVSSNVNNNLNLLSANFINQAQLQVGLGKMDLSGVLKANNGEEELKHTYQISYGDMSANAKCSTTGKFLGTHMNHNTEVEVVGLVAMITNDVRFHSQPVRLSHTVRCNIAPFDFNLDAILNAEGDMAIYGRESAQIYNKFLFRAQPMALASSNEGRASVTHQLNNGFSLETTFDNKMITTLSLQEQRTSFKFKSKMNEHTFDQNIDVYNTAETTGIEVSSTILTNIINTASTDNQEFTVSGLLKYDKNTDSHIIQIPNLFALLEHIKGFLLNVVDELQHYINNDNIRAKVEAFPQHISDLLTELNIEDKIIQLKELFSHLIQKYTISMNDVETFLRNLNVTIKKLLANLSVYIQNFVDAVNETIFSGNFPETTIQAIQEWLNNLNEEYDIEPIIEYATETIGEIIQVFDLERLKGSSFAFLHDIAGKDEIKAKLQSILRGIKETLEIFVAELKSFTSSLKAHIELLTSYIPTEIVSHITDFIQKIIQDFDIVNKLNTITSKLSELIAKLEAEKNFQAILDKAVEVVKNIKIDETITNLATVITNFYRFLMDCHEFTIHYWKRNEVKEIIQEINMFIEMIVEELQSFDYKNFQEFVNLSAQIMNEIIRKHEILLGAIRDFVNTVLLSVRDLSEHLREIKVAEVFKTLMDIFDEVVFNTLKRVAQLVKDKITSLDIPTQLDIPEFTIFGLHIVKATTISTDDIKQRIIELIDLIVNFKISMFDMDAFFGDLTMNYFPSIPEVTLPEITLSQISFPKIPQVPTEKLAKFLQVPEISFPTIPTEIVVPSFGKLFGELKLQTPIYTMETSAEFKNATENAMMPQFKGFFTSIGNSPNFEILNYKLDSTARIAIPKMRRVVFGETVKFRHNFLGVEHQASVTLYGLSAQAQAKTGIKVTTRPYTSTFVNTAFIAREGGMTASLDTTYTHLVDIQYDKNVILSNEVALKQKSLVRQDGYTLTLTADNTGTFNGDDSHNSKLELSFSPSIVTISFSGDTDCSMLKMKQHISAEVSTFSYFKFNVRNEAEAPIIKNSLLVASGYANLHDMKVELKANKDTELYGAVTGRLSNAISVIAHPGEFFFDFQNKGNVKVNSFEFSTAKIELQNDYLAHISPDSQKMNTVILTRFNQYKILYNFTLENNVNEVGIFAAMESETSLDFLKYPISIPEIDLPFVDFHTPAINDLNLYDQAGLDNILTTTDQSLDVNTKIVYQKSKAAPLADMMGLIQIPYVGNLITELSVKSAIINLIANARMYTEDDLVFRLEATTTSMFEDLQVKLAGTTSLTTKRGFKMANSLSLENTRIAGTHDSTITLSADTYDTEVSVATVANIALPILDMQANQKLDADTKTKANAISTLRISGNLNIPVIKTVGKAEADHSLKLEGTSDYISLESSTRANMDGTVYEDYFLYGMLDNKANVFLNKDALRSTSKVISDTKFNHGTTKVIDMDVNGDLSIEASMSHLYAVLTYTGNNEANLFNFNTKGIHIAQAKMDFAPASLTVDINIDVYQPTNMGDFALSEKTVVEVTATKQHIFTNSTLVSPLYTTSMAAEVESRAPVIRAVAKSSATSAFVILEYNMDASSTVNFENEAFNMISQITLTHADLTVNANHMRSNCDFNISFCSSVQQHALNVNFTSHTFTDVNLQYATHSNGISASVSSPATGLLGLQFSRAVPSQMSAKVYGRYPSAPEVDVDILVIRSTPKDNDKMNLQIVYNMETPTAILSQIKMRLPSIISTFKDFTDKYQFTGYMEMLKDSVINHINEVYNAATNYDVQMSQLSIFFRNIIVQYQKTVQVFLNAVIKVLRETRFKVPGSDETTTLPEVLKKLSSSIAAMLEVTIQIIYEKMEATYNFFVERLSNVKMQMPVGDAVTGGQIIDQVKKVSKKIFEEMVNFVKNMESLDTMLVKIGETLEAIVEKLQEFVDSLKSDYLDEMFGNINHLYRNFVTVLKNIVDQISAMEFNMVCEYIINVFMYVVYEFNNMVQGVLQQASEEVQAHVTVRDGKLEIDLPFHFQQ</sequence>
<dbReference type="InterPro" id="IPR015819">
    <property type="entry name" value="Lipid_transp_b-sht_shell"/>
</dbReference>
<reference evidence="9" key="3">
    <citation type="submission" date="2025-09" db="UniProtKB">
        <authorList>
            <consortium name="Ensembl"/>
        </authorList>
    </citation>
    <scope>IDENTIFICATION</scope>
</reference>
<dbReference type="SUPFAM" id="SSF56968">
    <property type="entry name" value="Lipovitellin-phosvitin complex, beta-sheet shell regions"/>
    <property type="match status" value="2"/>
</dbReference>
<reference evidence="9" key="1">
    <citation type="submission" date="2018-05" db="EMBL/GenBank/DDBJ databases">
        <authorList>
            <person name="Datahose"/>
        </authorList>
    </citation>
    <scope>NUCLEOTIDE SEQUENCE</scope>
</reference>
<evidence type="ECO:0000256" key="6">
    <source>
        <dbReference type="ARBA" id="ARBA00023180"/>
    </source>
</evidence>
<name>A0A3P8QVB7_ASTCA</name>
<dbReference type="Proteomes" id="UP000265100">
    <property type="component" value="Chromosome 15"/>
</dbReference>
<dbReference type="InterPro" id="IPR009454">
    <property type="entry name" value="Lipid_transpt_open_b-sht"/>
</dbReference>
<accession>A0A3P8QVB7</accession>
<dbReference type="PROSITE" id="PS51211">
    <property type="entry name" value="VITELLOGENIN"/>
    <property type="match status" value="1"/>
</dbReference>